<sequence>MAQDIRGLLNPLVDVSAVGTKLIRAGAGDFGFRPATRILDDVALDDSINRGLEISRGDYLRLAVLRIIQH</sequence>
<evidence type="ECO:0000313" key="1">
    <source>
        <dbReference type="EMBL" id="KYF68696.1"/>
    </source>
</evidence>
<dbReference type="Proteomes" id="UP000075260">
    <property type="component" value="Unassembled WGS sequence"/>
</dbReference>
<evidence type="ECO:0000313" key="2">
    <source>
        <dbReference type="Proteomes" id="UP000075260"/>
    </source>
</evidence>
<dbReference type="EMBL" id="JEMA01000543">
    <property type="protein sequence ID" value="KYF68696.1"/>
    <property type="molecule type" value="Genomic_DNA"/>
</dbReference>
<gene>
    <name evidence="1" type="ORF">BE15_30860</name>
</gene>
<comment type="caution">
    <text evidence="1">The sequence shown here is derived from an EMBL/GenBank/DDBJ whole genome shotgun (WGS) entry which is preliminary data.</text>
</comment>
<name>A0A150QLW4_SORCE</name>
<dbReference type="AlphaFoldDB" id="A0A150QLW4"/>
<protein>
    <submittedName>
        <fullName evidence="1">Uncharacterized protein</fullName>
    </submittedName>
</protein>
<reference evidence="1 2" key="1">
    <citation type="submission" date="2014-02" db="EMBL/GenBank/DDBJ databases">
        <title>The small core and large imbalanced accessory genome model reveals a collaborative survival strategy of Sorangium cellulosum strains in nature.</title>
        <authorList>
            <person name="Han K."/>
            <person name="Peng R."/>
            <person name="Blom J."/>
            <person name="Li Y.-Z."/>
        </authorList>
    </citation>
    <scope>NUCLEOTIDE SEQUENCE [LARGE SCALE GENOMIC DNA]</scope>
    <source>
        <strain evidence="1 2">So0008-312</strain>
    </source>
</reference>
<accession>A0A150QLW4</accession>
<organism evidence="1 2">
    <name type="scientific">Sorangium cellulosum</name>
    <name type="common">Polyangium cellulosum</name>
    <dbReference type="NCBI Taxonomy" id="56"/>
    <lineage>
        <taxon>Bacteria</taxon>
        <taxon>Pseudomonadati</taxon>
        <taxon>Myxococcota</taxon>
        <taxon>Polyangia</taxon>
        <taxon>Polyangiales</taxon>
        <taxon>Polyangiaceae</taxon>
        <taxon>Sorangium</taxon>
    </lineage>
</organism>
<proteinExistence type="predicted"/>